<feature type="region of interest" description="Disordered" evidence="2">
    <location>
        <begin position="1"/>
        <end position="36"/>
    </location>
</feature>
<dbReference type="GO" id="GO:0009733">
    <property type="term" value="P:response to auxin"/>
    <property type="evidence" value="ECO:0007669"/>
    <property type="project" value="InterPro"/>
</dbReference>
<proteinExistence type="inferred from homology"/>
<organism evidence="3 4">
    <name type="scientific">Kalanchoe fedtschenkoi</name>
    <name type="common">Lavender scallops</name>
    <name type="synonym">South American air plant</name>
    <dbReference type="NCBI Taxonomy" id="63787"/>
    <lineage>
        <taxon>Eukaryota</taxon>
        <taxon>Viridiplantae</taxon>
        <taxon>Streptophyta</taxon>
        <taxon>Embryophyta</taxon>
        <taxon>Tracheophyta</taxon>
        <taxon>Spermatophyta</taxon>
        <taxon>Magnoliopsida</taxon>
        <taxon>eudicotyledons</taxon>
        <taxon>Gunneridae</taxon>
        <taxon>Pentapetalae</taxon>
        <taxon>Saxifragales</taxon>
        <taxon>Crassulaceae</taxon>
        <taxon>Kalanchoe</taxon>
    </lineage>
</organism>
<comment type="similarity">
    <text evidence="1">Belongs to the ARG7 family.</text>
</comment>
<dbReference type="Gramene" id="Kaladp0016s0239.1.v1.1">
    <property type="protein sequence ID" value="Kaladp0016s0239.1.v1.1.CDS.1"/>
    <property type="gene ID" value="Kaladp0016s0239.v1.1"/>
</dbReference>
<dbReference type="Proteomes" id="UP000594263">
    <property type="component" value="Unplaced"/>
</dbReference>
<keyword evidence="4" id="KW-1185">Reference proteome</keyword>
<accession>A0A7N0T0L3</accession>
<feature type="compositionally biased region" description="Polar residues" evidence="2">
    <location>
        <begin position="13"/>
        <end position="36"/>
    </location>
</feature>
<evidence type="ECO:0000256" key="2">
    <source>
        <dbReference type="SAM" id="MobiDB-lite"/>
    </source>
</evidence>
<evidence type="ECO:0000313" key="4">
    <source>
        <dbReference type="Proteomes" id="UP000594263"/>
    </source>
</evidence>
<dbReference type="OMA" id="CTWIMAI"/>
<evidence type="ECO:0008006" key="5">
    <source>
        <dbReference type="Google" id="ProtNLM"/>
    </source>
</evidence>
<evidence type="ECO:0000256" key="1">
    <source>
        <dbReference type="ARBA" id="ARBA00006974"/>
    </source>
</evidence>
<evidence type="ECO:0000313" key="3">
    <source>
        <dbReference type="EnsemblPlants" id="Kaladp0016s0239.1.v1.1.CDS.1"/>
    </source>
</evidence>
<dbReference type="AlphaFoldDB" id="A0A7N0T0L3"/>
<dbReference type="InterPro" id="IPR003676">
    <property type="entry name" value="SAUR_fam"/>
</dbReference>
<dbReference type="EnsemblPlants" id="Kaladp0016s0239.1.v1.1">
    <property type="protein sequence ID" value="Kaladp0016s0239.1.v1.1.CDS.1"/>
    <property type="gene ID" value="Kaladp0016s0239.v1.1"/>
</dbReference>
<reference evidence="3" key="1">
    <citation type="submission" date="2021-01" db="UniProtKB">
        <authorList>
            <consortium name="EnsemblPlants"/>
        </authorList>
    </citation>
    <scope>IDENTIFICATION</scope>
</reference>
<name>A0A7N0T0L3_KALFE</name>
<protein>
    <recommendedName>
        <fullName evidence="5">Small auxin up regulated protein</fullName>
    </recommendedName>
</protein>
<dbReference type="PANTHER" id="PTHR31929">
    <property type="entry name" value="SAUR-LIKE AUXIN-RESPONSIVE PROTEIN FAMILY-RELATED"/>
    <property type="match status" value="1"/>
</dbReference>
<sequence>MSSSIYNHKRSSKLTLKSSAKPSFTPSPPKQTSDSTVTSFSLQSSFKAKAWIDFSPMGIRQALRKSLFSAAPPKGYLAVYVGETKQMKRYLVPVSYLRQPIFQDLLRKAEEEFGYDHPMGGLTIPCREDTFLHLTSHLDGVRV</sequence>
<dbReference type="Pfam" id="PF02519">
    <property type="entry name" value="Auxin_inducible"/>
    <property type="match status" value="1"/>
</dbReference>